<dbReference type="PROSITE" id="PS51257">
    <property type="entry name" value="PROKAR_LIPOPROTEIN"/>
    <property type="match status" value="1"/>
</dbReference>
<keyword evidence="5" id="KW-0998">Cell outer membrane</keyword>
<dbReference type="RefSeq" id="WP_185273645.1">
    <property type="nucleotide sequence ID" value="NZ_CP055156.1"/>
</dbReference>
<organism evidence="8 9">
    <name type="scientific">Adhaeribacter swui</name>
    <dbReference type="NCBI Taxonomy" id="2086471"/>
    <lineage>
        <taxon>Bacteria</taxon>
        <taxon>Pseudomonadati</taxon>
        <taxon>Bacteroidota</taxon>
        <taxon>Cytophagia</taxon>
        <taxon>Cytophagales</taxon>
        <taxon>Hymenobacteraceae</taxon>
        <taxon>Adhaeribacter</taxon>
    </lineage>
</organism>
<evidence type="ECO:0000313" key="9">
    <source>
        <dbReference type="Proteomes" id="UP000515237"/>
    </source>
</evidence>
<comment type="similarity">
    <text evidence="2">Belongs to the SusD family.</text>
</comment>
<evidence type="ECO:0000256" key="2">
    <source>
        <dbReference type="ARBA" id="ARBA00006275"/>
    </source>
</evidence>
<accession>A0A7G7G6T2</accession>
<dbReference type="InterPro" id="IPR011990">
    <property type="entry name" value="TPR-like_helical_dom_sf"/>
</dbReference>
<keyword evidence="9" id="KW-1185">Reference proteome</keyword>
<dbReference type="Proteomes" id="UP000515237">
    <property type="component" value="Chromosome"/>
</dbReference>
<proteinExistence type="inferred from homology"/>
<evidence type="ECO:0000259" key="7">
    <source>
        <dbReference type="Pfam" id="PF14322"/>
    </source>
</evidence>
<dbReference type="Pfam" id="PF07980">
    <property type="entry name" value="SusD_RagB"/>
    <property type="match status" value="1"/>
</dbReference>
<dbReference type="SUPFAM" id="SSF48452">
    <property type="entry name" value="TPR-like"/>
    <property type="match status" value="1"/>
</dbReference>
<dbReference type="InterPro" id="IPR012944">
    <property type="entry name" value="SusD_RagB_dom"/>
</dbReference>
<feature type="domain" description="SusD-like N-terminal" evidence="7">
    <location>
        <begin position="92"/>
        <end position="226"/>
    </location>
</feature>
<feature type="domain" description="RagB/SusD" evidence="6">
    <location>
        <begin position="323"/>
        <end position="498"/>
    </location>
</feature>
<comment type="subcellular location">
    <subcellularLocation>
        <location evidence="1">Cell outer membrane</location>
    </subcellularLocation>
</comment>
<protein>
    <submittedName>
        <fullName evidence="8">RagB/SusD family nutrient uptake outer membrane protein</fullName>
    </submittedName>
</protein>
<evidence type="ECO:0000256" key="5">
    <source>
        <dbReference type="ARBA" id="ARBA00023237"/>
    </source>
</evidence>
<dbReference type="Pfam" id="PF14322">
    <property type="entry name" value="SusD-like_3"/>
    <property type="match status" value="1"/>
</dbReference>
<dbReference type="CDD" id="cd08977">
    <property type="entry name" value="SusD"/>
    <property type="match status" value="1"/>
</dbReference>
<dbReference type="KEGG" id="aswu:HUW51_09020"/>
<gene>
    <name evidence="8" type="ORF">HUW51_09020</name>
</gene>
<keyword evidence="3" id="KW-0732">Signal</keyword>
<sequence length="499" mass="56528">MKSATYKKYIFPYLLGATLLGGCADKLDIKPYDGLTIDQTTSTPEGLKAATIGNYTYIKDEYYVRNYHFMAEFPSDNVSLSGTTSDPLFYAYNYRHLKTMAVTTNFFRKAYQAIYGTNVVIEKLKEGQSPELDQVLGENYFLRAMVHFDLVNLFGRPYAQDNGASPGIMIRSNTDVNDLPARSTVKEVYDFIIADLDKAATLMQSEKSSSFASKEVAYALLSRVYLYMEQNEKAIEMANKVINSGRYSLVSTADLPKYFTVANETNKETIFAIKHTLKDDREWGAIGSMYLSDGKGWGEMYASESYRNLINKYPQDKRREFIVPVYEKNADGTVKTDASGNPILAKRNGFPKYYITKYSYQEGVVTLSSPVYLRLAEMYLTRAEANAKLSNDQAALDDVNLIRTRAGLSNDALFTTGDLKGYASVLDVVLEERHLEFAYEGLRKFDVFRNKRTMVRNYPGTHILSGQTTQEIPYTDSRVVFFIPEQEIVLNPKLVQNPD</sequence>
<evidence type="ECO:0000259" key="6">
    <source>
        <dbReference type="Pfam" id="PF07980"/>
    </source>
</evidence>
<evidence type="ECO:0000256" key="4">
    <source>
        <dbReference type="ARBA" id="ARBA00023136"/>
    </source>
</evidence>
<dbReference type="EMBL" id="CP055156">
    <property type="protein sequence ID" value="QNF32866.1"/>
    <property type="molecule type" value="Genomic_DNA"/>
</dbReference>
<evidence type="ECO:0000256" key="1">
    <source>
        <dbReference type="ARBA" id="ARBA00004442"/>
    </source>
</evidence>
<reference evidence="8 9" key="1">
    <citation type="journal article" date="2018" name="Int. J. Syst. Evol. Microbiol.">
        <title>Adhaeribacter swui sp. nov., isolated from wet mud.</title>
        <authorList>
            <person name="Kim D.U."/>
            <person name="Kim K.W."/>
            <person name="Kang M.S."/>
            <person name="Kim J.Y."/>
            <person name="Jang J.H."/>
            <person name="Kim M.K."/>
        </authorList>
    </citation>
    <scope>NUCLEOTIDE SEQUENCE [LARGE SCALE GENOMIC DNA]</scope>
    <source>
        <strain evidence="8 9">KCTC 52873</strain>
    </source>
</reference>
<dbReference type="GO" id="GO:0009279">
    <property type="term" value="C:cell outer membrane"/>
    <property type="evidence" value="ECO:0007669"/>
    <property type="project" value="UniProtKB-SubCell"/>
</dbReference>
<keyword evidence="4" id="KW-0472">Membrane</keyword>
<dbReference type="Gene3D" id="1.25.40.390">
    <property type="match status" value="1"/>
</dbReference>
<dbReference type="InterPro" id="IPR033985">
    <property type="entry name" value="SusD-like_N"/>
</dbReference>
<evidence type="ECO:0000256" key="3">
    <source>
        <dbReference type="ARBA" id="ARBA00022729"/>
    </source>
</evidence>
<evidence type="ECO:0000313" key="8">
    <source>
        <dbReference type="EMBL" id="QNF32866.1"/>
    </source>
</evidence>
<name>A0A7G7G6T2_9BACT</name>
<dbReference type="AlphaFoldDB" id="A0A7G7G6T2"/>